<organism evidence="3 4">
    <name type="scientific">Cannabis sativa</name>
    <name type="common">Hemp</name>
    <name type="synonym">Marijuana</name>
    <dbReference type="NCBI Taxonomy" id="3483"/>
    <lineage>
        <taxon>Eukaryota</taxon>
        <taxon>Viridiplantae</taxon>
        <taxon>Streptophyta</taxon>
        <taxon>Embryophyta</taxon>
        <taxon>Tracheophyta</taxon>
        <taxon>Spermatophyta</taxon>
        <taxon>Magnoliopsida</taxon>
        <taxon>eudicotyledons</taxon>
        <taxon>Gunneridae</taxon>
        <taxon>Pentapetalae</taxon>
        <taxon>rosids</taxon>
        <taxon>fabids</taxon>
        <taxon>Rosales</taxon>
        <taxon>Cannabaceae</taxon>
        <taxon>Cannabis</taxon>
    </lineage>
</organism>
<evidence type="ECO:0000259" key="2">
    <source>
        <dbReference type="Pfam" id="PF13966"/>
    </source>
</evidence>
<name>A0A803PLS0_CANSA</name>
<dbReference type="Proteomes" id="UP000596661">
    <property type="component" value="Chromosome 5"/>
</dbReference>
<dbReference type="CDD" id="cd06222">
    <property type="entry name" value="RNase_H_like"/>
    <property type="match status" value="1"/>
</dbReference>
<dbReference type="InterPro" id="IPR036397">
    <property type="entry name" value="RNaseH_sf"/>
</dbReference>
<dbReference type="AlphaFoldDB" id="A0A803PLS0"/>
<accession>A0A803PLS0</accession>
<proteinExistence type="predicted"/>
<reference evidence="3" key="1">
    <citation type="submission" date="2018-11" db="EMBL/GenBank/DDBJ databases">
        <authorList>
            <person name="Grassa J C."/>
        </authorList>
    </citation>
    <scope>NUCLEOTIDE SEQUENCE [LARGE SCALE GENOMIC DNA]</scope>
</reference>
<dbReference type="OMA" id="ERICHIQ"/>
<protein>
    <recommendedName>
        <fullName evidence="5">Reverse transcriptase zinc-binding domain-containing protein</fullName>
    </recommendedName>
</protein>
<keyword evidence="4" id="KW-1185">Reference proteome</keyword>
<dbReference type="InterPro" id="IPR053151">
    <property type="entry name" value="RNase_H-like"/>
</dbReference>
<dbReference type="PANTHER" id="PTHR47723:SF24">
    <property type="entry name" value="RNASE H TYPE-1 DOMAIN-CONTAINING PROTEIN"/>
    <property type="match status" value="1"/>
</dbReference>
<evidence type="ECO:0008006" key="5">
    <source>
        <dbReference type="Google" id="ProtNLM"/>
    </source>
</evidence>
<dbReference type="InterPro" id="IPR026960">
    <property type="entry name" value="RVT-Znf"/>
</dbReference>
<dbReference type="EMBL" id="UZAU01000542">
    <property type="status" value="NOT_ANNOTATED_CDS"/>
    <property type="molecule type" value="Genomic_DNA"/>
</dbReference>
<dbReference type="Pfam" id="PF13966">
    <property type="entry name" value="zf-RVT"/>
    <property type="match status" value="1"/>
</dbReference>
<dbReference type="Gramene" id="evm.model.05.1550">
    <property type="protein sequence ID" value="cds.evm.model.05.1550"/>
    <property type="gene ID" value="evm.TU.05.1550"/>
</dbReference>
<dbReference type="GO" id="GO:0004523">
    <property type="term" value="F:RNA-DNA hybrid ribonuclease activity"/>
    <property type="evidence" value="ECO:0007669"/>
    <property type="project" value="InterPro"/>
</dbReference>
<dbReference type="EnsemblPlants" id="evm.model.05.1550">
    <property type="protein sequence ID" value="cds.evm.model.05.1550"/>
    <property type="gene ID" value="evm.TU.05.1550"/>
</dbReference>
<dbReference type="Pfam" id="PF13456">
    <property type="entry name" value="RVT_3"/>
    <property type="match status" value="1"/>
</dbReference>
<dbReference type="InterPro" id="IPR002156">
    <property type="entry name" value="RNaseH_domain"/>
</dbReference>
<feature type="domain" description="Reverse transcriptase zinc-binding" evidence="2">
    <location>
        <begin position="55"/>
        <end position="131"/>
    </location>
</feature>
<evidence type="ECO:0000259" key="1">
    <source>
        <dbReference type="Pfam" id="PF13456"/>
    </source>
</evidence>
<dbReference type="GO" id="GO:0003676">
    <property type="term" value="F:nucleic acid binding"/>
    <property type="evidence" value="ECO:0007669"/>
    <property type="project" value="InterPro"/>
</dbReference>
<dbReference type="InterPro" id="IPR012337">
    <property type="entry name" value="RNaseH-like_sf"/>
</dbReference>
<dbReference type="SUPFAM" id="SSF53098">
    <property type="entry name" value="Ribonuclease H-like"/>
    <property type="match status" value="1"/>
</dbReference>
<sequence length="384" mass="43502">MFRRPREAYRQARVSLYGRTTSRHKLADQRCLPLKEGPLGNSPMEQQPDLVPGTMQERQDHELWWKKLWRLKIPPKVKHFAWKVAHNWLPANANLAKRGIASGVVCSGCSSHVDESIAHALWECKASKVYWMVSGFYDDLKQMMGEDNLSMLMRIASEWDKEKLEFFLLVSWNIWNVRNTVVHGGYHPKPEEMIEWCGSFLAEFRGDTGSRSSKCSTEDHRWVPPSMDQVTINVDAGVKQGGLLSGLGYVMRDSAGAILSATATVLQQELPPLQLELMAIKRGIQAGIQRRLQRFSVETDCLQAVQLIQNKENGCRGVDGLLDQIRALISHYSFVGISFVFREAYRVAHALANYTLVHKDSAIWIGVIPPCARQAVMFDEPNPV</sequence>
<evidence type="ECO:0000313" key="3">
    <source>
        <dbReference type="EnsemblPlants" id="cds.evm.model.05.1550"/>
    </source>
</evidence>
<reference evidence="3" key="2">
    <citation type="submission" date="2021-03" db="UniProtKB">
        <authorList>
            <consortium name="EnsemblPlants"/>
        </authorList>
    </citation>
    <scope>IDENTIFICATION</scope>
</reference>
<evidence type="ECO:0000313" key="4">
    <source>
        <dbReference type="Proteomes" id="UP000596661"/>
    </source>
</evidence>
<dbReference type="PANTHER" id="PTHR47723">
    <property type="entry name" value="OS05G0353850 PROTEIN"/>
    <property type="match status" value="1"/>
</dbReference>
<feature type="domain" description="RNase H type-1" evidence="1">
    <location>
        <begin position="233"/>
        <end position="354"/>
    </location>
</feature>
<dbReference type="InterPro" id="IPR044730">
    <property type="entry name" value="RNase_H-like_dom_plant"/>
</dbReference>
<dbReference type="Gene3D" id="3.30.420.10">
    <property type="entry name" value="Ribonuclease H-like superfamily/Ribonuclease H"/>
    <property type="match status" value="1"/>
</dbReference>